<organism evidence="12 13">
    <name type="scientific">Dysgonomonas capnocytophagoides</name>
    <dbReference type="NCBI Taxonomy" id="45254"/>
    <lineage>
        <taxon>Bacteria</taxon>
        <taxon>Pseudomonadati</taxon>
        <taxon>Bacteroidota</taxon>
        <taxon>Bacteroidia</taxon>
        <taxon>Bacteroidales</taxon>
        <taxon>Dysgonomonadaceae</taxon>
        <taxon>Dysgonomonas</taxon>
    </lineage>
</organism>
<dbReference type="InterPro" id="IPR013783">
    <property type="entry name" value="Ig-like_fold"/>
</dbReference>
<dbReference type="PANTHER" id="PTHR43547">
    <property type="entry name" value="TWO-COMPONENT HISTIDINE KINASE"/>
    <property type="match status" value="1"/>
</dbReference>
<evidence type="ECO:0000313" key="13">
    <source>
        <dbReference type="Proteomes" id="UP000297861"/>
    </source>
</evidence>
<keyword evidence="8" id="KW-0812">Transmembrane</keyword>
<dbReference type="Gene3D" id="1.10.287.130">
    <property type="match status" value="1"/>
</dbReference>
<evidence type="ECO:0000259" key="11">
    <source>
        <dbReference type="PROSITE" id="PS50110"/>
    </source>
</evidence>
<keyword evidence="8" id="KW-1133">Transmembrane helix</keyword>
<dbReference type="FunFam" id="2.60.40.10:FF:000791">
    <property type="entry name" value="Two-component system sensor histidine kinase/response regulator"/>
    <property type="match status" value="1"/>
</dbReference>
<keyword evidence="12" id="KW-0418">Kinase</keyword>
<keyword evidence="12" id="KW-0808">Transferase</keyword>
<comment type="catalytic activity">
    <reaction evidence="1">
        <text>ATP + protein L-histidine = ADP + protein N-phospho-L-histidine.</text>
        <dbReference type="EC" id="2.7.13.3"/>
    </reaction>
</comment>
<dbReference type="SUPFAM" id="SSF47384">
    <property type="entry name" value="Homodimeric domain of signal transducing histidine kinase"/>
    <property type="match status" value="1"/>
</dbReference>
<evidence type="ECO:0000256" key="2">
    <source>
        <dbReference type="ARBA" id="ARBA00012438"/>
    </source>
</evidence>
<feature type="transmembrane region" description="Helical" evidence="8">
    <location>
        <begin position="907"/>
        <end position="931"/>
    </location>
</feature>
<dbReference type="InterPro" id="IPR011006">
    <property type="entry name" value="CheY-like_superfamily"/>
</dbReference>
<dbReference type="PROSITE" id="PS50110">
    <property type="entry name" value="RESPONSE_REGULATORY"/>
    <property type="match status" value="1"/>
</dbReference>
<dbReference type="InterPro" id="IPR009057">
    <property type="entry name" value="Homeodomain-like_sf"/>
</dbReference>
<dbReference type="SUPFAM" id="SSF52172">
    <property type="entry name" value="CheY-like"/>
    <property type="match status" value="1"/>
</dbReference>
<accession>A0A4Y8KZL4</accession>
<dbReference type="GO" id="GO:0000155">
    <property type="term" value="F:phosphorelay sensor kinase activity"/>
    <property type="evidence" value="ECO:0007669"/>
    <property type="project" value="InterPro"/>
</dbReference>
<dbReference type="InterPro" id="IPR036097">
    <property type="entry name" value="HisK_dim/P_sf"/>
</dbReference>
<dbReference type="FunFam" id="1.10.287.130:FF:000045">
    <property type="entry name" value="Two-component system sensor histidine kinase/response regulator"/>
    <property type="match status" value="1"/>
</dbReference>
<dbReference type="PANTHER" id="PTHR43547:SF2">
    <property type="entry name" value="HYBRID SIGNAL TRANSDUCTION HISTIDINE KINASE C"/>
    <property type="match status" value="1"/>
</dbReference>
<dbReference type="InterPro" id="IPR005467">
    <property type="entry name" value="His_kinase_dom"/>
</dbReference>
<name>A0A4Y8KZL4_9BACT</name>
<feature type="domain" description="Response regulatory" evidence="11">
    <location>
        <begin position="1212"/>
        <end position="1327"/>
    </location>
</feature>
<evidence type="ECO:0000259" key="9">
    <source>
        <dbReference type="PROSITE" id="PS01124"/>
    </source>
</evidence>
<evidence type="ECO:0000256" key="6">
    <source>
        <dbReference type="ARBA" id="ARBA00023163"/>
    </source>
</evidence>
<gene>
    <name evidence="12" type="ORF">E2605_13000</name>
</gene>
<keyword evidence="6" id="KW-0804">Transcription</keyword>
<dbReference type="Gene3D" id="3.30.565.10">
    <property type="entry name" value="Histidine kinase-like ATPase, C-terminal domain"/>
    <property type="match status" value="1"/>
</dbReference>
<feature type="domain" description="HTH araC/xylS-type" evidence="9">
    <location>
        <begin position="1368"/>
        <end position="1467"/>
    </location>
</feature>
<evidence type="ECO:0000256" key="1">
    <source>
        <dbReference type="ARBA" id="ARBA00000085"/>
    </source>
</evidence>
<dbReference type="OrthoDB" id="1108380at2"/>
<dbReference type="SMART" id="SM00342">
    <property type="entry name" value="HTH_ARAC"/>
    <property type="match status" value="1"/>
</dbReference>
<evidence type="ECO:0000256" key="5">
    <source>
        <dbReference type="ARBA" id="ARBA00023125"/>
    </source>
</evidence>
<dbReference type="SUPFAM" id="SSF63829">
    <property type="entry name" value="Calcium-dependent phosphotriesterase"/>
    <property type="match status" value="2"/>
</dbReference>
<protein>
    <recommendedName>
        <fullName evidence="2">histidine kinase</fullName>
        <ecNumber evidence="2">2.7.13.3</ecNumber>
    </recommendedName>
</protein>
<dbReference type="InterPro" id="IPR003661">
    <property type="entry name" value="HisK_dim/P_dom"/>
</dbReference>
<dbReference type="EMBL" id="SOML01000008">
    <property type="protein sequence ID" value="TFD95332.1"/>
    <property type="molecule type" value="Genomic_DNA"/>
</dbReference>
<dbReference type="Pfam" id="PF07494">
    <property type="entry name" value="Reg_prop"/>
    <property type="match status" value="3"/>
</dbReference>
<dbReference type="InterPro" id="IPR036890">
    <property type="entry name" value="HATPase_C_sf"/>
</dbReference>
<evidence type="ECO:0000256" key="4">
    <source>
        <dbReference type="ARBA" id="ARBA00023015"/>
    </source>
</evidence>
<dbReference type="Gene3D" id="1.10.10.60">
    <property type="entry name" value="Homeodomain-like"/>
    <property type="match status" value="2"/>
</dbReference>
<evidence type="ECO:0000256" key="8">
    <source>
        <dbReference type="SAM" id="Phobius"/>
    </source>
</evidence>
<evidence type="ECO:0000313" key="12">
    <source>
        <dbReference type="EMBL" id="TFD95332.1"/>
    </source>
</evidence>
<dbReference type="EC" id="2.7.13.3" evidence="2"/>
<feature type="domain" description="Histidine kinase" evidence="10">
    <location>
        <begin position="953"/>
        <end position="1168"/>
    </location>
</feature>
<dbReference type="InterPro" id="IPR015943">
    <property type="entry name" value="WD40/YVTN_repeat-like_dom_sf"/>
</dbReference>
<dbReference type="Pfam" id="PF07495">
    <property type="entry name" value="Y_Y_Y"/>
    <property type="match status" value="1"/>
</dbReference>
<dbReference type="SMART" id="SM00448">
    <property type="entry name" value="REC"/>
    <property type="match status" value="1"/>
</dbReference>
<dbReference type="InterPro" id="IPR011123">
    <property type="entry name" value="Y_Y_Y"/>
</dbReference>
<dbReference type="GO" id="GO:0003700">
    <property type="term" value="F:DNA-binding transcription factor activity"/>
    <property type="evidence" value="ECO:0007669"/>
    <property type="project" value="InterPro"/>
</dbReference>
<dbReference type="Pfam" id="PF12833">
    <property type="entry name" value="HTH_18"/>
    <property type="match status" value="1"/>
</dbReference>
<dbReference type="GO" id="GO:0043565">
    <property type="term" value="F:sequence-specific DNA binding"/>
    <property type="evidence" value="ECO:0007669"/>
    <property type="project" value="InterPro"/>
</dbReference>
<dbReference type="InterPro" id="IPR001789">
    <property type="entry name" value="Sig_transdc_resp-reg_receiver"/>
</dbReference>
<dbReference type="Pfam" id="PF02518">
    <property type="entry name" value="HATPase_c"/>
    <property type="match status" value="1"/>
</dbReference>
<evidence type="ECO:0000256" key="7">
    <source>
        <dbReference type="PROSITE-ProRule" id="PRU00169"/>
    </source>
</evidence>
<evidence type="ECO:0000259" key="10">
    <source>
        <dbReference type="PROSITE" id="PS50109"/>
    </source>
</evidence>
<dbReference type="InterPro" id="IPR004358">
    <property type="entry name" value="Sig_transdc_His_kin-like_C"/>
</dbReference>
<dbReference type="RefSeq" id="WP_134436735.1">
    <property type="nucleotide sequence ID" value="NZ_SOML01000008.1"/>
</dbReference>
<dbReference type="PROSITE" id="PS50109">
    <property type="entry name" value="HIS_KIN"/>
    <property type="match status" value="1"/>
</dbReference>
<keyword evidence="5" id="KW-0238">DNA-binding</keyword>
<evidence type="ECO:0000256" key="3">
    <source>
        <dbReference type="ARBA" id="ARBA00022553"/>
    </source>
</evidence>
<reference evidence="12 13" key="1">
    <citation type="submission" date="2019-03" db="EMBL/GenBank/DDBJ databases">
        <title>San Antonio Military Medical Center submission to MRSN (WRAIR), pending publication.</title>
        <authorList>
            <person name="Blyth D.M."/>
            <person name="Mccarthy S.L."/>
            <person name="Schall S.E."/>
            <person name="Stam J.A."/>
            <person name="Ong A.C."/>
            <person name="Mcgann P.T."/>
        </authorList>
    </citation>
    <scope>NUCLEOTIDE SEQUENCE [LARGE SCALE GENOMIC DNA]</scope>
    <source>
        <strain evidence="12 13">MRSN571793</strain>
    </source>
</reference>
<dbReference type="InterPro" id="IPR018062">
    <property type="entry name" value="HTH_AraC-typ_CS"/>
</dbReference>
<dbReference type="SUPFAM" id="SSF55874">
    <property type="entry name" value="ATPase domain of HSP90 chaperone/DNA topoisomerase II/histidine kinase"/>
    <property type="match status" value="1"/>
</dbReference>
<dbReference type="PROSITE" id="PS00041">
    <property type="entry name" value="HTH_ARAC_FAMILY_1"/>
    <property type="match status" value="1"/>
</dbReference>
<keyword evidence="13" id="KW-1185">Reference proteome</keyword>
<dbReference type="Proteomes" id="UP000297861">
    <property type="component" value="Unassembled WGS sequence"/>
</dbReference>
<dbReference type="SUPFAM" id="SSF46689">
    <property type="entry name" value="Homeodomain-like"/>
    <property type="match status" value="1"/>
</dbReference>
<keyword evidence="3 7" id="KW-0597">Phosphoprotein</keyword>
<dbReference type="PRINTS" id="PR00344">
    <property type="entry name" value="BCTRLSENSOR"/>
</dbReference>
<feature type="modified residue" description="4-aspartylphosphate" evidence="7">
    <location>
        <position position="1260"/>
    </location>
</feature>
<proteinExistence type="predicted"/>
<dbReference type="CDD" id="cd17574">
    <property type="entry name" value="REC_OmpR"/>
    <property type="match status" value="1"/>
</dbReference>
<dbReference type="Gene3D" id="3.40.50.2300">
    <property type="match status" value="1"/>
</dbReference>
<comment type="caution">
    <text evidence="12">The sequence shown here is derived from an EMBL/GenBank/DDBJ whole genome shotgun (WGS) entry which is preliminary data.</text>
</comment>
<sequence>MTVDRLRYLSYILLFLFPVIVSAQPKCYFEHYGSDDGLPQHSIMDIHQDKNGFMWFATWDGLCKFDGYNFKTYRILDESSKQIWGNRIERIYEDINGYIWITLPYERKPLRFDPKTEKFMGLRFLKEYADLTFSYKNIITTKSGKVWFVSDHTGAICIPDIKFSVEIYNKSSKHIRTNRIYTVHEDSQGNSWLLTDNGLYQISKEKKITDLFVEKTSRGGDKFSQSFYSVLEMKSEIWFGSDMGRIWIYNKHSGQFRLMETHSSSKIQDIKSIDENQILLVTNSDGFFIYHKASDKMTHYTKDNLHDMRTNTIHSSHIDRDLNVWLELDCIGAARFNTEDNTLKHYDTKVETAVSNVFPPNFFILEDQNGRTWVHPRGGGFSLFDKKNDRLIPFYNEPQSADWRFSNMLHCAFSDKQGNLWLSTRSQGLEKIIFKNDLFSTRIIDENIHTTVNNDVRCIYVDSQKRMWVSTKLGKTFVYDRHKKPLGYICSDGSIGYGDPLKGTCYSILEDDHNNIWIGTKGDGVFRLQTQTGSNKYKIAQYKSSDKDLYSLTGNSIYSIFQDNKKRIWVGSYGTGGLNLFENKNGGRFINIKNHLKGYPSTGAQIRVISSDKYGNICVGTTLGLIVFSSDFEYPESIKYNVYNRQEGDNSLHSSDIYDIRTTRRGETYLATFGGGLSLINQVDPKGFPLGFETYTTRNGLPSNIILNIIDDRHSNLWIATEGNILKLDTQKKEFETYSEASRMISGATFSEGSRCVADSGIIYFGYSKGLIYLDPDQVSNNTFKPYVALTKFQISNKDIAVGEDSPLKENIDDLKYIKLNHKQNIISLEFVALDYVDPARIIYAYMLEGFDKEWIVTQNQRFANYTNLAPGKYRFKVRSTNSDGVWMNNEHILDIEITPSFWQTGWAYLLYIAAIIFFIYLIMRILFVFYRLQDKIKLEHEQAEMKIRFFTDISHEIRTPLTMIVSPVENILHNSHPPEDIKSQLQLVLKNTNRMIRMVNQILDFRKVQKQKLNLQKTPVGDYVEEICNGFTDISRDKHIDLIINNEADNELLWIDRDSFEKLLFNLLSNAFKYTPEGRRIEVSIRPSKKDDLIELQVKDEGTGMTRDVQNKLFVRFASFNKDKSKPSTGIGLSIVKEVADKHHAKITVSSEQNKGTSFSVFFERGFEHFQNDSNIILSHADNSIEVSTRQISDPEIKNLPESETPDTNYSILVAEDDTDLRQFIKSMLSPHYHILEAADGKAGYNLTVEQLPDFIISDIMMPEIDGLEFLQKIRNRTETSHIPFILLSAKSDIESKLHGLEYGADDYITKPFSVNYLKARIENIIRQRKSLIESLSASSPKQTSAKKDLKDKQPVSITQADEIFIVKVKDEIFKNMDDSSFLIDDLASAMAMSRTVFFKKIKSLTGQAPVDFIRDIRMNHAARLLEETSYSVKEIAYMVGISDTKYFTQCFKKKFNTPPSEYRNRAKSSL</sequence>
<dbReference type="SMART" id="SM00388">
    <property type="entry name" value="HisKA"/>
    <property type="match status" value="1"/>
</dbReference>
<dbReference type="SMART" id="SM00387">
    <property type="entry name" value="HATPase_c"/>
    <property type="match status" value="1"/>
</dbReference>
<dbReference type="Gene3D" id="2.60.40.10">
    <property type="entry name" value="Immunoglobulins"/>
    <property type="match status" value="1"/>
</dbReference>
<dbReference type="PROSITE" id="PS01124">
    <property type="entry name" value="HTH_ARAC_FAMILY_2"/>
    <property type="match status" value="1"/>
</dbReference>
<dbReference type="Pfam" id="PF00512">
    <property type="entry name" value="HisKA"/>
    <property type="match status" value="1"/>
</dbReference>
<keyword evidence="8" id="KW-0472">Membrane</keyword>
<dbReference type="Pfam" id="PF00072">
    <property type="entry name" value="Response_reg"/>
    <property type="match status" value="1"/>
</dbReference>
<dbReference type="SUPFAM" id="SSF101898">
    <property type="entry name" value="NHL repeat"/>
    <property type="match status" value="1"/>
</dbReference>
<dbReference type="STRING" id="1121485.GCA_000426485_01424"/>
<dbReference type="InterPro" id="IPR003594">
    <property type="entry name" value="HATPase_dom"/>
</dbReference>
<dbReference type="CDD" id="cd00082">
    <property type="entry name" value="HisKA"/>
    <property type="match status" value="1"/>
</dbReference>
<keyword evidence="4" id="KW-0805">Transcription regulation</keyword>
<dbReference type="InterPro" id="IPR011110">
    <property type="entry name" value="Reg_prop"/>
</dbReference>
<dbReference type="Gene3D" id="2.130.10.10">
    <property type="entry name" value="YVTN repeat-like/Quinoprotein amine dehydrogenase"/>
    <property type="match status" value="3"/>
</dbReference>
<dbReference type="InterPro" id="IPR018060">
    <property type="entry name" value="HTH_AraC"/>
</dbReference>